<reference evidence="1 2" key="1">
    <citation type="journal article" date="2019" name="Syst. Appl. Microbiol.">
        <title>Characterization of Bifidobacterium species in feaces of the Egyptian fruit bat: Description of B. vespertilionis sp. nov. and B. rousetti sp. nov.</title>
        <authorList>
            <person name="Modesto M."/>
            <person name="Satti M."/>
            <person name="Watanabe K."/>
            <person name="Puglisi E."/>
            <person name="Morelli L."/>
            <person name="Huang C.-H."/>
            <person name="Liou J.-S."/>
            <person name="Miyashita M."/>
            <person name="Tamura T."/>
            <person name="Saito S."/>
            <person name="Mori K."/>
            <person name="Huang L."/>
            <person name="Sciavilla P."/>
            <person name="Sandri C."/>
            <person name="Spiezio C."/>
            <person name="Vitali F."/>
            <person name="Cavalieri D."/>
            <person name="Perpetuini G."/>
            <person name="Tofalo R."/>
            <person name="Bonetti A."/>
            <person name="Arita M."/>
            <person name="Mattarelli P."/>
        </authorList>
    </citation>
    <scope>NUCLEOTIDE SEQUENCE [LARGE SCALE GENOMIC DNA]</scope>
    <source>
        <strain evidence="1 2">RST7</strain>
    </source>
</reference>
<comment type="caution">
    <text evidence="1">The sequence shown here is derived from an EMBL/GenBank/DDBJ whole genome shotgun (WGS) entry which is preliminary data.</text>
</comment>
<dbReference type="Proteomes" id="UP000412028">
    <property type="component" value="Unassembled WGS sequence"/>
</dbReference>
<protein>
    <submittedName>
        <fullName evidence="1">Uncharacterized protein</fullName>
    </submittedName>
</protein>
<gene>
    <name evidence="1" type="ORF">EMO89_02375</name>
</gene>
<organism evidence="1 2">
    <name type="scientific">Bifidobacterium tissieri</name>
    <dbReference type="NCBI Taxonomy" id="1630162"/>
    <lineage>
        <taxon>Bacteria</taxon>
        <taxon>Bacillati</taxon>
        <taxon>Actinomycetota</taxon>
        <taxon>Actinomycetes</taxon>
        <taxon>Bifidobacteriales</taxon>
        <taxon>Bifidobacteriaceae</taxon>
        <taxon>Bifidobacterium</taxon>
    </lineage>
</organism>
<evidence type="ECO:0000313" key="2">
    <source>
        <dbReference type="Proteomes" id="UP000412028"/>
    </source>
</evidence>
<evidence type="ECO:0000313" key="1">
    <source>
        <dbReference type="EMBL" id="KAA8831590.1"/>
    </source>
</evidence>
<accession>A0A5M9ZLX7</accession>
<name>A0A5M9ZLX7_9BIFI</name>
<proteinExistence type="predicted"/>
<dbReference type="AlphaFoldDB" id="A0A5M9ZLX7"/>
<dbReference type="RefSeq" id="WP_150380763.1">
    <property type="nucleotide sequence ID" value="NZ_RZUI01000002.1"/>
</dbReference>
<dbReference type="EMBL" id="RZUI01000002">
    <property type="protein sequence ID" value="KAA8831590.1"/>
    <property type="molecule type" value="Genomic_DNA"/>
</dbReference>
<sequence length="90" mass="10113">MSDISYSTKYSRTPGDSITVTKREVRETPIVHLKRNNRGYCIAFGRYGELSAPYTAEELLIISSAIHKAAAVLVHDDINPDDSNEREDSR</sequence>